<keyword evidence="2" id="KW-1185">Reference proteome</keyword>
<evidence type="ECO:0000313" key="2">
    <source>
        <dbReference type="Proteomes" id="UP000827092"/>
    </source>
</evidence>
<dbReference type="Proteomes" id="UP000827092">
    <property type="component" value="Unassembled WGS sequence"/>
</dbReference>
<organism evidence="1 2">
    <name type="scientific">Oedothorax gibbosus</name>
    <dbReference type="NCBI Taxonomy" id="931172"/>
    <lineage>
        <taxon>Eukaryota</taxon>
        <taxon>Metazoa</taxon>
        <taxon>Ecdysozoa</taxon>
        <taxon>Arthropoda</taxon>
        <taxon>Chelicerata</taxon>
        <taxon>Arachnida</taxon>
        <taxon>Araneae</taxon>
        <taxon>Araneomorphae</taxon>
        <taxon>Entelegynae</taxon>
        <taxon>Araneoidea</taxon>
        <taxon>Linyphiidae</taxon>
        <taxon>Erigoninae</taxon>
        <taxon>Oedothorax</taxon>
    </lineage>
</organism>
<protein>
    <submittedName>
        <fullName evidence="1">Uncharacterized protein</fullName>
    </submittedName>
</protein>
<evidence type="ECO:0000313" key="1">
    <source>
        <dbReference type="EMBL" id="KAG8192236.1"/>
    </source>
</evidence>
<gene>
    <name evidence="1" type="ORF">JTE90_014095</name>
</gene>
<proteinExistence type="predicted"/>
<accession>A0AAV6V9C7</accession>
<name>A0AAV6V9C7_9ARAC</name>
<dbReference type="EMBL" id="JAFNEN010000142">
    <property type="protein sequence ID" value="KAG8192236.1"/>
    <property type="molecule type" value="Genomic_DNA"/>
</dbReference>
<dbReference type="AlphaFoldDB" id="A0AAV6V9C7"/>
<reference evidence="1 2" key="1">
    <citation type="journal article" date="2022" name="Nat. Ecol. Evol.">
        <title>A masculinizing supergene underlies an exaggerated male reproductive morph in a spider.</title>
        <authorList>
            <person name="Hendrickx F."/>
            <person name="De Corte Z."/>
            <person name="Sonet G."/>
            <person name="Van Belleghem S.M."/>
            <person name="Kostlbacher S."/>
            <person name="Vangestel C."/>
        </authorList>
    </citation>
    <scope>NUCLEOTIDE SEQUENCE [LARGE SCALE GENOMIC DNA]</scope>
    <source>
        <strain evidence="1">W744_W776</strain>
    </source>
</reference>
<sequence length="69" mass="7348">MLSSVHVLEKTSYAKSSYLTTDVMIAVANLCLCGDFNGIGLSRKQVYYSSVCSECDSVGCGGVVCVVWV</sequence>
<comment type="caution">
    <text evidence="1">The sequence shown here is derived from an EMBL/GenBank/DDBJ whole genome shotgun (WGS) entry which is preliminary data.</text>
</comment>